<keyword evidence="1" id="KW-0732">Signal</keyword>
<keyword evidence="3" id="KW-1185">Reference proteome</keyword>
<gene>
    <name evidence="2" type="ORF">RGE70_07765</name>
</gene>
<organism evidence="2 3">
    <name type="scientific">Shewanella youngdeokensis</name>
    <dbReference type="NCBI Taxonomy" id="2999068"/>
    <lineage>
        <taxon>Bacteria</taxon>
        <taxon>Pseudomonadati</taxon>
        <taxon>Pseudomonadota</taxon>
        <taxon>Gammaproteobacteria</taxon>
        <taxon>Alteromonadales</taxon>
        <taxon>Shewanellaceae</taxon>
        <taxon>Shewanella</taxon>
    </lineage>
</organism>
<dbReference type="Proteomes" id="UP001529491">
    <property type="component" value="Chromosome"/>
</dbReference>
<sequence>MQVVNCLLGSLLLLSTVSTPALAGQYRHIADPLNLSDSLYAAFDGDIFKIGGSISTASQQLSGNTNTAGDIWHVGYLYSSSSQWNIRASVDRGETATLVGKTSHYEYQLGVIYESQGWYNSQIYTEVGANHLAVKSHTDSTAANANITVLRPITDQWYTELYAKGSAGVDGVERFDAKGWIALGFEVDEQWSWVVRYQYDWEKLENIETEDTQWVFAVSSQF</sequence>
<proteinExistence type="predicted"/>
<reference evidence="2 3" key="1">
    <citation type="submission" date="2023-10" db="EMBL/GenBank/DDBJ databases">
        <title>Complete genome sequence of Shewanella sp. DAU334.</title>
        <authorList>
            <person name="Lee Y.-S."/>
            <person name="Jeong H.-R."/>
            <person name="Hwang E.-J."/>
            <person name="Choi Y.-L."/>
            <person name="Kim G.-D."/>
        </authorList>
    </citation>
    <scope>NUCLEOTIDE SEQUENCE [LARGE SCALE GENOMIC DNA]</scope>
    <source>
        <strain evidence="2 3">DAU334</strain>
    </source>
</reference>
<evidence type="ECO:0000313" key="3">
    <source>
        <dbReference type="Proteomes" id="UP001529491"/>
    </source>
</evidence>
<name>A0ABZ0K443_9GAMM</name>
<evidence type="ECO:0008006" key="4">
    <source>
        <dbReference type="Google" id="ProtNLM"/>
    </source>
</evidence>
<evidence type="ECO:0000313" key="2">
    <source>
        <dbReference type="EMBL" id="WOT06644.1"/>
    </source>
</evidence>
<dbReference type="RefSeq" id="WP_310470918.1">
    <property type="nucleotide sequence ID" value="NZ_CP136522.1"/>
</dbReference>
<feature type="chain" id="PRO_5046881578" description="Outer membrane protein beta-barrel domain-containing protein" evidence="1">
    <location>
        <begin position="24"/>
        <end position="222"/>
    </location>
</feature>
<feature type="signal peptide" evidence="1">
    <location>
        <begin position="1"/>
        <end position="23"/>
    </location>
</feature>
<protein>
    <recommendedName>
        <fullName evidence="4">Outer membrane protein beta-barrel domain-containing protein</fullName>
    </recommendedName>
</protein>
<accession>A0ABZ0K443</accession>
<evidence type="ECO:0000256" key="1">
    <source>
        <dbReference type="SAM" id="SignalP"/>
    </source>
</evidence>
<dbReference type="EMBL" id="CP136522">
    <property type="protein sequence ID" value="WOT06644.1"/>
    <property type="molecule type" value="Genomic_DNA"/>
</dbReference>